<evidence type="ECO:0000259" key="10">
    <source>
        <dbReference type="PROSITE" id="PS50110"/>
    </source>
</evidence>
<dbReference type="OrthoDB" id="342399at2"/>
<dbReference type="PANTHER" id="PTHR42713">
    <property type="entry name" value="HISTIDINE KINASE-RELATED"/>
    <property type="match status" value="1"/>
</dbReference>
<sequence>MYRLLIVEDEHYIRKWLTYMVNYKELGIIVVGEAENGLQGAEMIQTLNPDIVLTDINMPVMDAFQMFKETQDNRYKKIILSGYNDFENARLAMHHGVRDFLSKPLNAEELKSSLKDLVLELQQERKEELSLHNDQYDTLEAVRPSQDILVNQILIWIQQHFQEKFTVADIAKSFGYSESYIYKKVKDHLGITINDYTSRYRVKQAISKLVEDPQLMIYEVAEQTGFSDYNYFNKVFKKYIGMNASDFRENIL</sequence>
<evidence type="ECO:0000313" key="11">
    <source>
        <dbReference type="EMBL" id="RSU13851.1"/>
    </source>
</evidence>
<comment type="subcellular location">
    <subcellularLocation>
        <location evidence="1">Cytoplasm</location>
    </subcellularLocation>
</comment>
<name>A0A430B0S6_9ENTE</name>
<dbReference type="GO" id="GO:0005737">
    <property type="term" value="C:cytoplasm"/>
    <property type="evidence" value="ECO:0007669"/>
    <property type="project" value="UniProtKB-SubCell"/>
</dbReference>
<dbReference type="InterPro" id="IPR011006">
    <property type="entry name" value="CheY-like_superfamily"/>
</dbReference>
<evidence type="ECO:0000256" key="6">
    <source>
        <dbReference type="ARBA" id="ARBA00023125"/>
    </source>
</evidence>
<dbReference type="PROSITE" id="PS00041">
    <property type="entry name" value="HTH_ARAC_FAMILY_1"/>
    <property type="match status" value="1"/>
</dbReference>
<dbReference type="Gene3D" id="1.10.10.60">
    <property type="entry name" value="Homeodomain-like"/>
    <property type="match status" value="2"/>
</dbReference>
<evidence type="ECO:0000256" key="5">
    <source>
        <dbReference type="ARBA" id="ARBA00023015"/>
    </source>
</evidence>
<keyword evidence="6 11" id="KW-0238">DNA-binding</keyword>
<dbReference type="Gene3D" id="3.40.50.2300">
    <property type="match status" value="1"/>
</dbReference>
<dbReference type="PANTHER" id="PTHR42713:SF3">
    <property type="entry name" value="TRANSCRIPTIONAL REGULATORY PROTEIN HPTR"/>
    <property type="match status" value="1"/>
</dbReference>
<evidence type="ECO:0000256" key="2">
    <source>
        <dbReference type="ARBA" id="ARBA00022490"/>
    </source>
</evidence>
<keyword evidence="3 8" id="KW-0597">Phosphoprotein</keyword>
<dbReference type="Pfam" id="PF00072">
    <property type="entry name" value="Response_reg"/>
    <property type="match status" value="1"/>
</dbReference>
<keyword evidence="2" id="KW-0963">Cytoplasm</keyword>
<feature type="modified residue" description="4-aspartylphosphate" evidence="8">
    <location>
        <position position="55"/>
    </location>
</feature>
<evidence type="ECO:0000259" key="9">
    <source>
        <dbReference type="PROSITE" id="PS01124"/>
    </source>
</evidence>
<dbReference type="RefSeq" id="WP_126812209.1">
    <property type="nucleotide sequence ID" value="NZ_NGKC01000002.1"/>
</dbReference>
<proteinExistence type="predicted"/>
<accession>A0A430B0S6</accession>
<dbReference type="PROSITE" id="PS50110">
    <property type="entry name" value="RESPONSE_REGULATORY"/>
    <property type="match status" value="1"/>
</dbReference>
<dbReference type="SMART" id="SM00342">
    <property type="entry name" value="HTH_ARAC"/>
    <property type="match status" value="1"/>
</dbReference>
<evidence type="ECO:0000256" key="7">
    <source>
        <dbReference type="ARBA" id="ARBA00023163"/>
    </source>
</evidence>
<evidence type="ECO:0000256" key="4">
    <source>
        <dbReference type="ARBA" id="ARBA00023012"/>
    </source>
</evidence>
<dbReference type="SUPFAM" id="SSF52172">
    <property type="entry name" value="CheY-like"/>
    <property type="match status" value="1"/>
</dbReference>
<protein>
    <submittedName>
        <fullName evidence="11">DNA-binding response regulator</fullName>
    </submittedName>
</protein>
<evidence type="ECO:0000256" key="8">
    <source>
        <dbReference type="PROSITE-ProRule" id="PRU00169"/>
    </source>
</evidence>
<dbReference type="InterPro" id="IPR051552">
    <property type="entry name" value="HptR"/>
</dbReference>
<dbReference type="SUPFAM" id="SSF46689">
    <property type="entry name" value="Homeodomain-like"/>
    <property type="match status" value="2"/>
</dbReference>
<comment type="caution">
    <text evidence="11">The sequence shown here is derived from an EMBL/GenBank/DDBJ whole genome shotgun (WGS) entry which is preliminary data.</text>
</comment>
<dbReference type="GO" id="GO:0043565">
    <property type="term" value="F:sequence-specific DNA binding"/>
    <property type="evidence" value="ECO:0007669"/>
    <property type="project" value="InterPro"/>
</dbReference>
<dbReference type="GO" id="GO:0000160">
    <property type="term" value="P:phosphorelay signal transduction system"/>
    <property type="evidence" value="ECO:0007669"/>
    <property type="project" value="UniProtKB-KW"/>
</dbReference>
<dbReference type="CDD" id="cd17536">
    <property type="entry name" value="REC_YesN-like"/>
    <property type="match status" value="1"/>
</dbReference>
<keyword evidence="4" id="KW-0902">Two-component regulatory system</keyword>
<dbReference type="PROSITE" id="PS01124">
    <property type="entry name" value="HTH_ARAC_FAMILY_2"/>
    <property type="match status" value="1"/>
</dbReference>
<keyword evidence="5" id="KW-0805">Transcription regulation</keyword>
<keyword evidence="12" id="KW-1185">Reference proteome</keyword>
<feature type="domain" description="HTH araC/xylS-type" evidence="9">
    <location>
        <begin position="151"/>
        <end position="250"/>
    </location>
</feature>
<evidence type="ECO:0000256" key="3">
    <source>
        <dbReference type="ARBA" id="ARBA00022553"/>
    </source>
</evidence>
<evidence type="ECO:0000313" key="12">
    <source>
        <dbReference type="Proteomes" id="UP000286773"/>
    </source>
</evidence>
<evidence type="ECO:0000256" key="1">
    <source>
        <dbReference type="ARBA" id="ARBA00004496"/>
    </source>
</evidence>
<dbReference type="Pfam" id="PF12833">
    <property type="entry name" value="HTH_18"/>
    <property type="match status" value="1"/>
</dbReference>
<reference evidence="11 12" key="1">
    <citation type="submission" date="2017-05" db="EMBL/GenBank/DDBJ databases">
        <title>Vagococcus spp. assemblies.</title>
        <authorList>
            <person name="Gulvik C.A."/>
        </authorList>
    </citation>
    <scope>NUCLEOTIDE SEQUENCE [LARGE SCALE GENOMIC DNA]</scope>
    <source>
        <strain evidence="11 12">LMG 24798</strain>
    </source>
</reference>
<dbReference type="PRINTS" id="PR00032">
    <property type="entry name" value="HTHARAC"/>
</dbReference>
<organism evidence="11 12">
    <name type="scientific">Vagococcus acidifermentans</name>
    <dbReference type="NCBI Taxonomy" id="564710"/>
    <lineage>
        <taxon>Bacteria</taxon>
        <taxon>Bacillati</taxon>
        <taxon>Bacillota</taxon>
        <taxon>Bacilli</taxon>
        <taxon>Lactobacillales</taxon>
        <taxon>Enterococcaceae</taxon>
        <taxon>Vagococcus</taxon>
    </lineage>
</organism>
<keyword evidence="7" id="KW-0804">Transcription</keyword>
<dbReference type="AlphaFoldDB" id="A0A430B0S6"/>
<dbReference type="InterPro" id="IPR009057">
    <property type="entry name" value="Homeodomain-like_sf"/>
</dbReference>
<gene>
    <name evidence="11" type="ORF">CBF27_02825</name>
</gene>
<dbReference type="EMBL" id="NGKC01000002">
    <property type="protein sequence ID" value="RSU13851.1"/>
    <property type="molecule type" value="Genomic_DNA"/>
</dbReference>
<dbReference type="SMART" id="SM00448">
    <property type="entry name" value="REC"/>
    <property type="match status" value="1"/>
</dbReference>
<dbReference type="InterPro" id="IPR001789">
    <property type="entry name" value="Sig_transdc_resp-reg_receiver"/>
</dbReference>
<dbReference type="InterPro" id="IPR018060">
    <property type="entry name" value="HTH_AraC"/>
</dbReference>
<feature type="domain" description="Response regulatory" evidence="10">
    <location>
        <begin position="3"/>
        <end position="118"/>
    </location>
</feature>
<dbReference type="GO" id="GO:0003700">
    <property type="term" value="F:DNA-binding transcription factor activity"/>
    <property type="evidence" value="ECO:0007669"/>
    <property type="project" value="InterPro"/>
</dbReference>
<dbReference type="InterPro" id="IPR020449">
    <property type="entry name" value="Tscrpt_reg_AraC-type_HTH"/>
</dbReference>
<dbReference type="InterPro" id="IPR018062">
    <property type="entry name" value="HTH_AraC-typ_CS"/>
</dbReference>
<dbReference type="Proteomes" id="UP000286773">
    <property type="component" value="Unassembled WGS sequence"/>
</dbReference>